<protein>
    <submittedName>
        <fullName evidence="1">Uncharacterized protein</fullName>
    </submittedName>
</protein>
<accession>A0A7X3SJZ6</accession>
<gene>
    <name evidence="1" type="ORF">GN277_17285</name>
</gene>
<dbReference type="EMBL" id="WUQX01000001">
    <property type="protein sequence ID" value="MXP77068.1"/>
    <property type="molecule type" value="Genomic_DNA"/>
</dbReference>
<organism evidence="1 2">
    <name type="scientific">Sporofaciens musculi</name>
    <dbReference type="NCBI Taxonomy" id="2681861"/>
    <lineage>
        <taxon>Bacteria</taxon>
        <taxon>Bacillati</taxon>
        <taxon>Bacillota</taxon>
        <taxon>Clostridia</taxon>
        <taxon>Lachnospirales</taxon>
        <taxon>Lachnospiraceae</taxon>
        <taxon>Sporofaciens</taxon>
    </lineage>
</organism>
<reference evidence="1 2" key="1">
    <citation type="submission" date="2019-12" db="EMBL/GenBank/DDBJ databases">
        <title>Sporaefaciens musculi gen. nov., sp. nov., a novel bacterium isolated from the caecum of an obese mouse.</title>
        <authorList>
            <person name="Rasmussen T.S."/>
            <person name="Streidl T."/>
            <person name="Hitch T.C.A."/>
            <person name="Wortmann E."/>
            <person name="Deptula P."/>
            <person name="Hansen M."/>
            <person name="Nielsen D.S."/>
            <person name="Clavel T."/>
            <person name="Vogensen F.K."/>
        </authorList>
    </citation>
    <scope>NUCLEOTIDE SEQUENCE [LARGE SCALE GENOMIC DNA]</scope>
    <source>
        <strain evidence="1 2">WCA-9-b2</strain>
    </source>
</reference>
<comment type="caution">
    <text evidence="1">The sequence shown here is derived from an EMBL/GenBank/DDBJ whole genome shotgun (WGS) entry which is preliminary data.</text>
</comment>
<proteinExistence type="predicted"/>
<dbReference type="RefSeq" id="WP_159752122.1">
    <property type="nucleotide sequence ID" value="NZ_WUQX01000001.1"/>
</dbReference>
<name>A0A7X3SJZ6_9FIRM</name>
<sequence>MSRLSEEEIQAIMEEYKDIPMVNPDKIYPPLPPVQNVTPLVRIPEPMSITEKIGGTEYTVNAHFRKDGRDLLATLTDIFRRSARGYGFYDDGNWGDDDGE</sequence>
<evidence type="ECO:0000313" key="2">
    <source>
        <dbReference type="Proteomes" id="UP000460412"/>
    </source>
</evidence>
<evidence type="ECO:0000313" key="1">
    <source>
        <dbReference type="EMBL" id="MXP77068.1"/>
    </source>
</evidence>
<dbReference type="AlphaFoldDB" id="A0A7X3SJZ6"/>
<keyword evidence="2" id="KW-1185">Reference proteome</keyword>
<dbReference type="Proteomes" id="UP000460412">
    <property type="component" value="Unassembled WGS sequence"/>
</dbReference>